<proteinExistence type="inferred from homology"/>
<feature type="transmembrane region" description="Helical" evidence="7">
    <location>
        <begin position="412"/>
        <end position="432"/>
    </location>
</feature>
<feature type="transmembrane region" description="Helical" evidence="7">
    <location>
        <begin position="82"/>
        <end position="103"/>
    </location>
</feature>
<keyword evidence="3" id="KW-1003">Cell membrane</keyword>
<evidence type="ECO:0000256" key="7">
    <source>
        <dbReference type="SAM" id="Phobius"/>
    </source>
</evidence>
<dbReference type="InterPro" id="IPR050833">
    <property type="entry name" value="Poly_Biosynth_Transport"/>
</dbReference>
<reference evidence="8 9" key="1">
    <citation type="submission" date="2018-11" db="EMBL/GenBank/DDBJ databases">
        <authorList>
            <person name="Ye M.-Q."/>
            <person name="Du Z.-J."/>
        </authorList>
    </citation>
    <scope>NUCLEOTIDE SEQUENCE [LARGE SCALE GENOMIC DNA]</scope>
    <source>
        <strain evidence="8 9">U0105</strain>
    </source>
</reference>
<evidence type="ECO:0000256" key="3">
    <source>
        <dbReference type="ARBA" id="ARBA00022475"/>
    </source>
</evidence>
<evidence type="ECO:0000256" key="2">
    <source>
        <dbReference type="ARBA" id="ARBA00007430"/>
    </source>
</evidence>
<gene>
    <name evidence="8" type="ORF">DRW07_12985</name>
</gene>
<name>A0A3N5Y018_9ALTE</name>
<feature type="transmembrane region" description="Helical" evidence="7">
    <location>
        <begin position="382"/>
        <end position="400"/>
    </location>
</feature>
<evidence type="ECO:0000256" key="6">
    <source>
        <dbReference type="ARBA" id="ARBA00023136"/>
    </source>
</evidence>
<feature type="transmembrane region" description="Helical" evidence="7">
    <location>
        <begin position="147"/>
        <end position="165"/>
    </location>
</feature>
<protein>
    <recommendedName>
        <fullName evidence="10">Lipopolysaccharide biosynthesis protein</fullName>
    </recommendedName>
</protein>
<dbReference type="RefSeq" id="WP_124028357.1">
    <property type="nucleotide sequence ID" value="NZ_JBHRSN010000007.1"/>
</dbReference>
<feature type="transmembrane region" description="Helical" evidence="7">
    <location>
        <begin position="352"/>
        <end position="370"/>
    </location>
</feature>
<dbReference type="EMBL" id="RPOK01000004">
    <property type="protein sequence ID" value="RPJ65726.1"/>
    <property type="molecule type" value="Genomic_DNA"/>
</dbReference>
<dbReference type="PANTHER" id="PTHR30250:SF10">
    <property type="entry name" value="LIPOPOLYSACCHARIDE BIOSYNTHESIS PROTEIN WZXC"/>
    <property type="match status" value="1"/>
</dbReference>
<feature type="transmembrane region" description="Helical" evidence="7">
    <location>
        <begin position="43"/>
        <end position="61"/>
    </location>
</feature>
<dbReference type="GO" id="GO:0005886">
    <property type="term" value="C:plasma membrane"/>
    <property type="evidence" value="ECO:0007669"/>
    <property type="project" value="UniProtKB-SubCell"/>
</dbReference>
<dbReference type="AlphaFoldDB" id="A0A3N5Y018"/>
<feature type="transmembrane region" description="Helical" evidence="7">
    <location>
        <begin position="20"/>
        <end position="37"/>
    </location>
</feature>
<evidence type="ECO:0000256" key="4">
    <source>
        <dbReference type="ARBA" id="ARBA00022692"/>
    </source>
</evidence>
<dbReference type="OrthoDB" id="8538786at2"/>
<sequence>MTLKLKHGVIAGSLSIVYQLFRRLIGIVSLIILARILTPEDFGLVAIALIFLNFVDVITNFGGKSYLLSRESIDDQMVLTNWSLRFVLKNTVGLLLALSSFLIANYYDDQRLELIIQVFALQIFLGTLASPGLIYKRKKQELGAITRWNIVTKVISTALTIYIAVRYQTYWALVLGQLISVCGGVLSSYIIAPLRPRFTFKAVKAQWDFAKWILPQSILNFFRSQIDALFVSTVFDKAIMGAYNSMRYYASIPSTIFINPIIGTTLTQFSEFKNNLPYFRSQLQVTFFAFSAIAAPIIDIMRVKDEAIVLIVLGQKWVEYADLFGIFGVFIIVTTINSIVSQIVMLKDATKVLLFYSLGSITFQVLLFTFMDFQDVYHLAKLKIAIDVFLALGFYFYVVLKILGVKALRDITLPMILSIISVVVASQAMSFLPSIDHLFLGLMVYCSVYMVIYASIQLTVVFVLKNKVYCFGYLWRLIDSVKGKLYLSLKRAS</sequence>
<keyword evidence="6 7" id="KW-0472">Membrane</keyword>
<evidence type="ECO:0008006" key="10">
    <source>
        <dbReference type="Google" id="ProtNLM"/>
    </source>
</evidence>
<keyword evidence="9" id="KW-1185">Reference proteome</keyword>
<comment type="caution">
    <text evidence="8">The sequence shown here is derived from an EMBL/GenBank/DDBJ whole genome shotgun (WGS) entry which is preliminary data.</text>
</comment>
<evidence type="ECO:0000256" key="5">
    <source>
        <dbReference type="ARBA" id="ARBA00022989"/>
    </source>
</evidence>
<comment type="similarity">
    <text evidence="2">Belongs to the polysaccharide synthase family.</text>
</comment>
<dbReference type="PANTHER" id="PTHR30250">
    <property type="entry name" value="PST FAMILY PREDICTED COLANIC ACID TRANSPORTER"/>
    <property type="match status" value="1"/>
</dbReference>
<evidence type="ECO:0000256" key="1">
    <source>
        <dbReference type="ARBA" id="ARBA00004651"/>
    </source>
</evidence>
<organism evidence="8 9">
    <name type="scientific">Alteromonas sediminis</name>
    <dbReference type="NCBI Taxonomy" id="2259342"/>
    <lineage>
        <taxon>Bacteria</taxon>
        <taxon>Pseudomonadati</taxon>
        <taxon>Pseudomonadota</taxon>
        <taxon>Gammaproteobacteria</taxon>
        <taxon>Alteromonadales</taxon>
        <taxon>Alteromonadaceae</taxon>
        <taxon>Alteromonas/Salinimonas group</taxon>
        <taxon>Alteromonas</taxon>
    </lineage>
</organism>
<feature type="transmembrane region" description="Helical" evidence="7">
    <location>
        <begin position="115"/>
        <end position="135"/>
    </location>
</feature>
<evidence type="ECO:0000313" key="9">
    <source>
        <dbReference type="Proteomes" id="UP000275281"/>
    </source>
</evidence>
<dbReference type="Proteomes" id="UP000275281">
    <property type="component" value="Unassembled WGS sequence"/>
</dbReference>
<keyword evidence="5 7" id="KW-1133">Transmembrane helix</keyword>
<accession>A0A3N5Y018</accession>
<feature type="transmembrane region" description="Helical" evidence="7">
    <location>
        <begin position="171"/>
        <end position="192"/>
    </location>
</feature>
<evidence type="ECO:0000313" key="8">
    <source>
        <dbReference type="EMBL" id="RPJ65726.1"/>
    </source>
</evidence>
<comment type="subcellular location">
    <subcellularLocation>
        <location evidence="1">Cell membrane</location>
        <topology evidence="1">Multi-pass membrane protein</topology>
    </subcellularLocation>
</comment>
<feature type="transmembrane region" description="Helical" evidence="7">
    <location>
        <begin position="438"/>
        <end position="464"/>
    </location>
</feature>
<dbReference type="Pfam" id="PF13440">
    <property type="entry name" value="Polysacc_synt_3"/>
    <property type="match status" value="1"/>
</dbReference>
<feature type="transmembrane region" description="Helical" evidence="7">
    <location>
        <begin position="323"/>
        <end position="340"/>
    </location>
</feature>
<keyword evidence="4 7" id="KW-0812">Transmembrane</keyword>